<dbReference type="GO" id="GO:0016616">
    <property type="term" value="F:oxidoreductase activity, acting on the CH-OH group of donors, NAD or NADP as acceptor"/>
    <property type="evidence" value="ECO:0007669"/>
    <property type="project" value="InterPro"/>
</dbReference>
<name>A0A3S3AFE1_9NOCA</name>
<proteinExistence type="predicted"/>
<comment type="caution">
    <text evidence="2">The sequence shown here is derived from an EMBL/GenBank/DDBJ whole genome shotgun (WGS) entry which is preliminary data.</text>
</comment>
<feature type="domain" description="3-beta hydroxysteroid dehydrogenase/isomerase" evidence="1">
    <location>
        <begin position="4"/>
        <end position="264"/>
    </location>
</feature>
<dbReference type="InterPro" id="IPR002225">
    <property type="entry name" value="3Beta_OHSteriod_DH/Estase"/>
</dbReference>
<dbReference type="AlphaFoldDB" id="A0A3S3AFE1"/>
<protein>
    <submittedName>
        <fullName evidence="2">NAD-dependent epimerase/dehydratase family protein</fullName>
    </submittedName>
</protein>
<evidence type="ECO:0000313" key="2">
    <source>
        <dbReference type="EMBL" id="RVW03395.1"/>
    </source>
</evidence>
<reference evidence="2 3" key="1">
    <citation type="submission" date="2018-11" db="EMBL/GenBank/DDBJ databases">
        <title>Rhodococcus spongicola sp. nov. and Rhodococcus xishaensis sp. nov. from marine sponges.</title>
        <authorList>
            <person name="Li L."/>
            <person name="Lin H.W."/>
        </authorList>
    </citation>
    <scope>NUCLEOTIDE SEQUENCE [LARGE SCALE GENOMIC DNA]</scope>
    <source>
        <strain evidence="2 3">LHW50502</strain>
    </source>
</reference>
<dbReference type="Gene3D" id="3.40.50.720">
    <property type="entry name" value="NAD(P)-binding Rossmann-like Domain"/>
    <property type="match status" value="1"/>
</dbReference>
<dbReference type="GO" id="GO:0005737">
    <property type="term" value="C:cytoplasm"/>
    <property type="evidence" value="ECO:0007669"/>
    <property type="project" value="TreeGrafter"/>
</dbReference>
<dbReference type="EMBL" id="RKLN01000003">
    <property type="protein sequence ID" value="RVW03395.1"/>
    <property type="molecule type" value="Genomic_DNA"/>
</dbReference>
<dbReference type="RefSeq" id="WP_127946990.1">
    <property type="nucleotide sequence ID" value="NZ_RKLN01000003.1"/>
</dbReference>
<organism evidence="2 3">
    <name type="scientific">Rhodococcus spongiicola</name>
    <dbReference type="NCBI Taxonomy" id="2487352"/>
    <lineage>
        <taxon>Bacteria</taxon>
        <taxon>Bacillati</taxon>
        <taxon>Actinomycetota</taxon>
        <taxon>Actinomycetes</taxon>
        <taxon>Mycobacteriales</taxon>
        <taxon>Nocardiaceae</taxon>
        <taxon>Rhodococcus</taxon>
    </lineage>
</organism>
<dbReference type="Pfam" id="PF01073">
    <property type="entry name" value="3Beta_HSD"/>
    <property type="match status" value="1"/>
</dbReference>
<dbReference type="GO" id="GO:0004029">
    <property type="term" value="F:aldehyde dehydrogenase (NAD+) activity"/>
    <property type="evidence" value="ECO:0007669"/>
    <property type="project" value="TreeGrafter"/>
</dbReference>
<dbReference type="GO" id="GO:0006694">
    <property type="term" value="P:steroid biosynthetic process"/>
    <property type="evidence" value="ECO:0007669"/>
    <property type="project" value="InterPro"/>
</dbReference>
<dbReference type="OrthoDB" id="3174087at2"/>
<gene>
    <name evidence="2" type="ORF">EF834_09660</name>
</gene>
<accession>A0A3S3AFE1</accession>
<dbReference type="PANTHER" id="PTHR48079">
    <property type="entry name" value="PROTEIN YEEZ"/>
    <property type="match status" value="1"/>
</dbReference>
<sequence>MKILVTGASGFLGGRLARRLADDGDCDVSILVRPTSRLVDLGDLSAMRILYGDLTDSASLEAATLGVDVVVHSAARVDERGTRAQFERENVEATRVLLAAAKANGASRFVFISSPSALMSYDGGDQINLDESAPYPSRFLNLYSETKAAAEQLVVAANADGFTTCALRPRAIWGPGDRSGPIVRLLGRARAGKLPNLSGDRDVYASLCHVDNIVDATVKAAKSGSDVGKAVGGKAYFIADAEVTNIWPYMAEVAKEFGFTLPDRSVNPRVVSAIVKVLDRVWTLPYLAARYSPPLSMYVLALMTRSATFDTSAAERDFGYTPVVDRVTGMRQFREWVESQGGLAELTRDLP</sequence>
<dbReference type="Proteomes" id="UP000284333">
    <property type="component" value="Unassembled WGS sequence"/>
</dbReference>
<evidence type="ECO:0000259" key="1">
    <source>
        <dbReference type="Pfam" id="PF01073"/>
    </source>
</evidence>
<dbReference type="InterPro" id="IPR036291">
    <property type="entry name" value="NAD(P)-bd_dom_sf"/>
</dbReference>
<dbReference type="PANTHER" id="PTHR48079:SF6">
    <property type="entry name" value="NAD(P)-BINDING DOMAIN-CONTAINING PROTEIN-RELATED"/>
    <property type="match status" value="1"/>
</dbReference>
<keyword evidence="3" id="KW-1185">Reference proteome</keyword>
<dbReference type="SUPFAM" id="SSF51735">
    <property type="entry name" value="NAD(P)-binding Rossmann-fold domains"/>
    <property type="match status" value="1"/>
</dbReference>
<evidence type="ECO:0000313" key="3">
    <source>
        <dbReference type="Proteomes" id="UP000284333"/>
    </source>
</evidence>
<dbReference type="InterPro" id="IPR051783">
    <property type="entry name" value="NAD(P)-dependent_oxidoreduct"/>
</dbReference>